<keyword evidence="2" id="KW-0488">Methylation</keyword>
<protein>
    <recommendedName>
        <fullName evidence="9">General secretion pathway protein GspH</fullName>
    </recommendedName>
</protein>
<dbReference type="SUPFAM" id="SSF54523">
    <property type="entry name" value="Pili subunits"/>
    <property type="match status" value="1"/>
</dbReference>
<dbReference type="PANTHER" id="PTHR30093:SF44">
    <property type="entry name" value="TYPE II SECRETION SYSTEM CORE PROTEIN G"/>
    <property type="match status" value="1"/>
</dbReference>
<dbReference type="InterPro" id="IPR012902">
    <property type="entry name" value="N_methyl_site"/>
</dbReference>
<dbReference type="NCBIfam" id="TIGR02532">
    <property type="entry name" value="IV_pilin_GFxxxE"/>
    <property type="match status" value="1"/>
</dbReference>
<dbReference type="InterPro" id="IPR031975">
    <property type="entry name" value="Pilin_GH"/>
</dbReference>
<dbReference type="Proteomes" id="UP001055453">
    <property type="component" value="Chromosome"/>
</dbReference>
<dbReference type="InterPro" id="IPR045584">
    <property type="entry name" value="Pilin-like"/>
</dbReference>
<evidence type="ECO:0008006" key="9">
    <source>
        <dbReference type="Google" id="ProtNLM"/>
    </source>
</evidence>
<dbReference type="RefSeq" id="WP_251957674.1">
    <property type="nucleotide sequence ID" value="NZ_AP025732.1"/>
</dbReference>
<dbReference type="EMBL" id="AP025732">
    <property type="protein sequence ID" value="BDI20246.1"/>
    <property type="molecule type" value="Genomic_DNA"/>
</dbReference>
<dbReference type="Pfam" id="PF07963">
    <property type="entry name" value="N_methyl"/>
    <property type="match status" value="1"/>
</dbReference>
<evidence type="ECO:0000256" key="1">
    <source>
        <dbReference type="ARBA" id="ARBA00004167"/>
    </source>
</evidence>
<dbReference type="PROSITE" id="PS00409">
    <property type="entry name" value="PROKAR_NTER_METHYL"/>
    <property type="match status" value="1"/>
</dbReference>
<name>A0ABN6QD94_NOSCO</name>
<dbReference type="InterPro" id="IPR000983">
    <property type="entry name" value="Bac_GSPG_pilin"/>
</dbReference>
<keyword evidence="8" id="KW-1185">Reference proteome</keyword>
<proteinExistence type="predicted"/>
<keyword evidence="3 6" id="KW-0812">Transmembrane</keyword>
<evidence type="ECO:0000313" key="7">
    <source>
        <dbReference type="EMBL" id="BDI20246.1"/>
    </source>
</evidence>
<gene>
    <name evidence="7" type="ORF">ANSO36C_60480</name>
</gene>
<dbReference type="Gene3D" id="3.30.700.10">
    <property type="entry name" value="Glycoprotein, Type 4 Pilin"/>
    <property type="match status" value="1"/>
</dbReference>
<comment type="subcellular location">
    <subcellularLocation>
        <location evidence="1">Membrane</location>
        <topology evidence="1">Single-pass membrane protein</topology>
    </subcellularLocation>
</comment>
<feature type="transmembrane region" description="Helical" evidence="6">
    <location>
        <begin position="21"/>
        <end position="47"/>
    </location>
</feature>
<evidence type="ECO:0000313" key="8">
    <source>
        <dbReference type="Proteomes" id="UP001055453"/>
    </source>
</evidence>
<accession>A0ABN6QD94</accession>
<sequence>MKTELKAKFLQHILNKKKNEEGFTLIELLVVIIIIGILSAIALPSFLNQANKAKQVEAKTTIGAMNRAQQAYYLENNKFATQDDFGKLGLGVKTQTENYEYGIRDASSTIVTNFAQLKTALSPLKVYLGGVGVTTVESTSEATTVALLCESELPGNNTAAKTGSESYTATEIPVDGTATKCHDGYTSLAK</sequence>
<keyword evidence="4 6" id="KW-1133">Transmembrane helix</keyword>
<reference evidence="7" key="1">
    <citation type="submission" date="2022-04" db="EMBL/GenBank/DDBJ databases">
        <title>Complete genome sequence of a cyanobacterium, Nostoc sp. SO-36, isolated in Antarctica.</title>
        <authorList>
            <person name="Kanesaki Y."/>
            <person name="Effendi D."/>
            <person name="Sakamoto T."/>
            <person name="Ohtani S."/>
            <person name="Awai K."/>
        </authorList>
    </citation>
    <scope>NUCLEOTIDE SEQUENCE</scope>
    <source>
        <strain evidence="7">SO-36</strain>
    </source>
</reference>
<evidence type="ECO:0000256" key="4">
    <source>
        <dbReference type="ARBA" id="ARBA00022989"/>
    </source>
</evidence>
<evidence type="ECO:0000256" key="6">
    <source>
        <dbReference type="SAM" id="Phobius"/>
    </source>
</evidence>
<organism evidence="7 8">
    <name type="scientific">Nostoc cf. commune SO-36</name>
    <dbReference type="NCBI Taxonomy" id="449208"/>
    <lineage>
        <taxon>Bacteria</taxon>
        <taxon>Bacillati</taxon>
        <taxon>Cyanobacteriota</taxon>
        <taxon>Cyanophyceae</taxon>
        <taxon>Nostocales</taxon>
        <taxon>Nostocaceae</taxon>
        <taxon>Nostoc</taxon>
    </lineage>
</organism>
<dbReference type="Pfam" id="PF16734">
    <property type="entry name" value="Pilin_GH"/>
    <property type="match status" value="1"/>
</dbReference>
<evidence type="ECO:0000256" key="3">
    <source>
        <dbReference type="ARBA" id="ARBA00022692"/>
    </source>
</evidence>
<dbReference type="PANTHER" id="PTHR30093">
    <property type="entry name" value="GENERAL SECRETION PATHWAY PROTEIN G"/>
    <property type="match status" value="1"/>
</dbReference>
<keyword evidence="5 6" id="KW-0472">Membrane</keyword>
<evidence type="ECO:0000256" key="2">
    <source>
        <dbReference type="ARBA" id="ARBA00022481"/>
    </source>
</evidence>
<dbReference type="PRINTS" id="PR00813">
    <property type="entry name" value="BCTERIALGSPG"/>
</dbReference>
<evidence type="ECO:0000256" key="5">
    <source>
        <dbReference type="ARBA" id="ARBA00023136"/>
    </source>
</evidence>